<dbReference type="AlphaFoldDB" id="A0A6C0BAE7"/>
<feature type="region of interest" description="Disordered" evidence="1">
    <location>
        <begin position="258"/>
        <end position="294"/>
    </location>
</feature>
<reference evidence="2" key="1">
    <citation type="journal article" date="2020" name="Nature">
        <title>Giant virus diversity and host interactions through global metagenomics.</title>
        <authorList>
            <person name="Schulz F."/>
            <person name="Roux S."/>
            <person name="Paez-Espino D."/>
            <person name="Jungbluth S."/>
            <person name="Walsh D.A."/>
            <person name="Denef V.J."/>
            <person name="McMahon K.D."/>
            <person name="Konstantinidis K.T."/>
            <person name="Eloe-Fadrosh E.A."/>
            <person name="Kyrpides N.C."/>
            <person name="Woyke T."/>
        </authorList>
    </citation>
    <scope>NUCLEOTIDE SEQUENCE</scope>
    <source>
        <strain evidence="2">GVMAG-M-3300010158-59</strain>
    </source>
</reference>
<proteinExistence type="predicted"/>
<sequence>MSISRFPEMAIIQATTHGGTIVDQHGNPQTFKLPEGMVVAKLSAVSPGICNLITPEISLFFSQVLMANESKLIDFLNFIRKLINKFGEENVKKMFQENGYPPFINGLIEIFKEKDAQNITDIEGNMQIADEDEVAYLQNFHRFYSFGVKQGTMLNRVYQRSPQEYFGNGTASVTWDFKVSVLNVPGQPDLLQEIDYRTTRRTQQITSKQIMKYLYDNGVRTVLFADFTCFSFLMKPDTLNKEEQDALTEYLIKHDLLGGKTSRRRKKRNKNKKRKTKNTRNKRKTRKNKTTRKK</sequence>
<protein>
    <submittedName>
        <fullName evidence="2">Uncharacterized protein</fullName>
    </submittedName>
</protein>
<name>A0A6C0BAE7_9ZZZZ</name>
<evidence type="ECO:0000256" key="1">
    <source>
        <dbReference type="SAM" id="MobiDB-lite"/>
    </source>
</evidence>
<feature type="compositionally biased region" description="Basic residues" evidence="1">
    <location>
        <begin position="261"/>
        <end position="294"/>
    </location>
</feature>
<accession>A0A6C0BAE7</accession>
<organism evidence="2">
    <name type="scientific">viral metagenome</name>
    <dbReference type="NCBI Taxonomy" id="1070528"/>
    <lineage>
        <taxon>unclassified sequences</taxon>
        <taxon>metagenomes</taxon>
        <taxon>organismal metagenomes</taxon>
    </lineage>
</organism>
<dbReference type="EMBL" id="MN739102">
    <property type="protein sequence ID" value="QHS88774.1"/>
    <property type="molecule type" value="Genomic_DNA"/>
</dbReference>
<evidence type="ECO:0000313" key="2">
    <source>
        <dbReference type="EMBL" id="QHS88774.1"/>
    </source>
</evidence>